<dbReference type="Proteomes" id="UP000007752">
    <property type="component" value="Chromosome 5"/>
</dbReference>
<evidence type="ECO:0000256" key="2">
    <source>
        <dbReference type="ARBA" id="ARBA00012513"/>
    </source>
</evidence>
<evidence type="ECO:0000256" key="4">
    <source>
        <dbReference type="ARBA" id="ARBA00023157"/>
    </source>
</evidence>
<sequence length="572" mass="63602">MLRTFIILVPLLFSIHSPACSAATDTISAGEALPKDEKLVSRNGRFALGFFHPDTDSKFFPRHTLKHWYLGIWFDKIPVLTPIWIANRENPIVGHHRVTKLTIASDGNLAIFNQATRSTVWSTHASITAKKTMVVLQDNGNLILRDASNSSNVLWQSFDYPTDVMLIGAKFGLDKVTGLNRVIVSKKSLADPAAGLYCLELDPTGANQYVLEFCNSSIVYWSTGEWNGQFFNSIPEMSGRTLFDFKFINNNQEKYFVFNLLEKDLITVCFLDISGQMKQLLWLENKQEWATIYTLPKDLCDIYATCGPFTVCNSNALQVCDCIKGFSVRSPKDWELEDRAGGCIRNTPLDCGTKNQSRTATTDKFYSLPGIGLPTEANIIEAARTADQCALACQNNCSCTAYSYGRRNSCKQDTSDDDHAAYFPVQVANELLEGDVRSLLDNKLLDDVNLDEAERISKVACWCVQENESNRPTMGEVVQILEGSIENFTVSNQNSTEAKSEPFRPRSVTFVQTTASPAPTSSMIVPSQSRFGQGFEIGLAFPARCHQKIFPLGGVQSENQCASKTERHLTPG</sequence>
<comment type="catalytic activity">
    <reaction evidence="7">
        <text>L-seryl-[protein] + ATP = O-phospho-L-seryl-[protein] + ADP + H(+)</text>
        <dbReference type="Rhea" id="RHEA:17989"/>
        <dbReference type="Rhea" id="RHEA-COMP:9863"/>
        <dbReference type="Rhea" id="RHEA-COMP:11604"/>
        <dbReference type="ChEBI" id="CHEBI:15378"/>
        <dbReference type="ChEBI" id="CHEBI:29999"/>
        <dbReference type="ChEBI" id="CHEBI:30616"/>
        <dbReference type="ChEBI" id="CHEBI:83421"/>
        <dbReference type="ChEBI" id="CHEBI:456216"/>
        <dbReference type="EC" id="2.7.11.1"/>
    </reaction>
</comment>
<dbReference type="PROSITE" id="PS50927">
    <property type="entry name" value="BULB_LECTIN"/>
    <property type="match status" value="1"/>
</dbReference>
<dbReference type="CDD" id="cd00028">
    <property type="entry name" value="B_lectin"/>
    <property type="match status" value="1"/>
</dbReference>
<dbReference type="SMART" id="SM00108">
    <property type="entry name" value="B_lectin"/>
    <property type="match status" value="1"/>
</dbReference>
<evidence type="ECO:0000256" key="7">
    <source>
        <dbReference type="ARBA" id="ARBA00048679"/>
    </source>
</evidence>
<dbReference type="HOGENOM" id="CLU_000288_116_0_1"/>
<dbReference type="AlphaFoldDB" id="B9FMM3"/>
<dbReference type="InterPro" id="IPR000858">
    <property type="entry name" value="S_locus_glycoprot_dom"/>
</dbReference>
<dbReference type="PANTHER" id="PTHR32444:SF77">
    <property type="entry name" value="OS05G0163500 PROTEIN"/>
    <property type="match status" value="1"/>
</dbReference>
<proteinExistence type="predicted"/>
<dbReference type="Pfam" id="PF08276">
    <property type="entry name" value="PAN_2"/>
    <property type="match status" value="1"/>
</dbReference>
<evidence type="ECO:0000313" key="11">
    <source>
        <dbReference type="EMBL" id="EEE62439.1"/>
    </source>
</evidence>
<gene>
    <name evidence="11" type="ORF">OsJ_17231</name>
</gene>
<dbReference type="CDD" id="cd01098">
    <property type="entry name" value="PAN_AP_plant"/>
    <property type="match status" value="1"/>
</dbReference>
<dbReference type="EC" id="2.7.11.1" evidence="2"/>
<dbReference type="SUPFAM" id="SSF51110">
    <property type="entry name" value="alpha-D-mannose-specific plant lectins"/>
    <property type="match status" value="1"/>
</dbReference>
<name>B9FMM3_ORYSJ</name>
<reference evidence="11" key="2">
    <citation type="submission" date="2008-12" db="EMBL/GenBank/DDBJ databases">
        <title>Improved gene annotation of the rice (Oryza sativa) genomes.</title>
        <authorList>
            <person name="Wang J."/>
            <person name="Li R."/>
            <person name="Fan W."/>
            <person name="Huang Q."/>
            <person name="Zhang J."/>
            <person name="Zhou Y."/>
            <person name="Hu Y."/>
            <person name="Zi S."/>
            <person name="Li J."/>
            <person name="Ni P."/>
            <person name="Zheng H."/>
            <person name="Zhang Y."/>
            <person name="Zhao M."/>
            <person name="Hao Q."/>
            <person name="McDermott J."/>
            <person name="Samudrala R."/>
            <person name="Kristiansen K."/>
            <person name="Wong G.K.-S."/>
        </authorList>
    </citation>
    <scope>NUCLEOTIDE SEQUENCE</scope>
</reference>
<dbReference type="GO" id="GO:0048544">
    <property type="term" value="P:recognition of pollen"/>
    <property type="evidence" value="ECO:0007669"/>
    <property type="project" value="InterPro"/>
</dbReference>
<evidence type="ECO:0000256" key="3">
    <source>
        <dbReference type="ARBA" id="ARBA00022729"/>
    </source>
</evidence>
<evidence type="ECO:0000259" key="10">
    <source>
        <dbReference type="PROSITE" id="PS50948"/>
    </source>
</evidence>
<dbReference type="Pfam" id="PF01453">
    <property type="entry name" value="B_lectin"/>
    <property type="match status" value="1"/>
</dbReference>
<dbReference type="EMBL" id="CM000142">
    <property type="protein sequence ID" value="EEE62439.1"/>
    <property type="molecule type" value="Genomic_DNA"/>
</dbReference>
<feature type="signal peptide" evidence="8">
    <location>
        <begin position="1"/>
        <end position="22"/>
    </location>
</feature>
<accession>B9FMM3</accession>
<comment type="subcellular location">
    <subcellularLocation>
        <location evidence="1">Membrane</location>
        <topology evidence="1">Single-pass type I membrane protein</topology>
    </subcellularLocation>
</comment>
<dbReference type="GO" id="GO:0004674">
    <property type="term" value="F:protein serine/threonine kinase activity"/>
    <property type="evidence" value="ECO:0007669"/>
    <property type="project" value="UniProtKB-EC"/>
</dbReference>
<keyword evidence="3 8" id="KW-0732">Signal</keyword>
<organism evidence="11">
    <name type="scientific">Oryza sativa subsp. japonica</name>
    <name type="common">Rice</name>
    <dbReference type="NCBI Taxonomy" id="39947"/>
    <lineage>
        <taxon>Eukaryota</taxon>
        <taxon>Viridiplantae</taxon>
        <taxon>Streptophyta</taxon>
        <taxon>Embryophyta</taxon>
        <taxon>Tracheophyta</taxon>
        <taxon>Spermatophyta</taxon>
        <taxon>Magnoliopsida</taxon>
        <taxon>Liliopsida</taxon>
        <taxon>Poales</taxon>
        <taxon>Poaceae</taxon>
        <taxon>BOP clade</taxon>
        <taxon>Oryzoideae</taxon>
        <taxon>Oryzeae</taxon>
        <taxon>Oryzinae</taxon>
        <taxon>Oryza</taxon>
        <taxon>Oryza sativa</taxon>
    </lineage>
</organism>
<dbReference type="GO" id="GO:0051707">
    <property type="term" value="P:response to other organism"/>
    <property type="evidence" value="ECO:0007669"/>
    <property type="project" value="UniProtKB-ARBA"/>
</dbReference>
<evidence type="ECO:0000256" key="8">
    <source>
        <dbReference type="SAM" id="SignalP"/>
    </source>
</evidence>
<dbReference type="Gene3D" id="2.90.10.10">
    <property type="entry name" value="Bulb-type lectin domain"/>
    <property type="match status" value="1"/>
</dbReference>
<dbReference type="PANTHER" id="PTHR32444">
    <property type="entry name" value="BULB-TYPE LECTIN DOMAIN-CONTAINING PROTEIN"/>
    <property type="match status" value="1"/>
</dbReference>
<dbReference type="InterPro" id="IPR036426">
    <property type="entry name" value="Bulb-type_lectin_dom_sf"/>
</dbReference>
<dbReference type="PROSITE" id="PS50948">
    <property type="entry name" value="PAN"/>
    <property type="match status" value="1"/>
</dbReference>
<evidence type="ECO:0000259" key="9">
    <source>
        <dbReference type="PROSITE" id="PS50927"/>
    </source>
</evidence>
<feature type="domain" description="Apple" evidence="10">
    <location>
        <begin position="351"/>
        <end position="436"/>
    </location>
</feature>
<dbReference type="FunFam" id="2.90.10.10:FF:000002">
    <property type="entry name" value="Serine/threonine-protein kinase"/>
    <property type="match status" value="1"/>
</dbReference>
<dbReference type="InterPro" id="IPR003609">
    <property type="entry name" value="Pan_app"/>
</dbReference>
<dbReference type="GO" id="GO:0016020">
    <property type="term" value="C:membrane"/>
    <property type="evidence" value="ECO:0007669"/>
    <property type="project" value="UniProtKB-SubCell"/>
</dbReference>
<keyword evidence="5" id="KW-0675">Receptor</keyword>
<evidence type="ECO:0000256" key="1">
    <source>
        <dbReference type="ARBA" id="ARBA00004479"/>
    </source>
</evidence>
<feature type="chain" id="PRO_5002884216" description="non-specific serine/threonine protein kinase" evidence="8">
    <location>
        <begin position="23"/>
        <end position="572"/>
    </location>
</feature>
<dbReference type="Pfam" id="PF00954">
    <property type="entry name" value="S_locus_glycop"/>
    <property type="match status" value="1"/>
</dbReference>
<reference evidence="11" key="1">
    <citation type="journal article" date="2005" name="PLoS Biol.">
        <title>The genomes of Oryza sativa: a history of duplications.</title>
        <authorList>
            <person name="Yu J."/>
            <person name="Wang J."/>
            <person name="Lin W."/>
            <person name="Li S."/>
            <person name="Li H."/>
            <person name="Zhou J."/>
            <person name="Ni P."/>
            <person name="Dong W."/>
            <person name="Hu S."/>
            <person name="Zeng C."/>
            <person name="Zhang J."/>
            <person name="Zhang Y."/>
            <person name="Li R."/>
            <person name="Xu Z."/>
            <person name="Li S."/>
            <person name="Li X."/>
            <person name="Zheng H."/>
            <person name="Cong L."/>
            <person name="Lin L."/>
            <person name="Yin J."/>
            <person name="Geng J."/>
            <person name="Li G."/>
            <person name="Shi J."/>
            <person name="Liu J."/>
            <person name="Lv H."/>
            <person name="Li J."/>
            <person name="Wang J."/>
            <person name="Deng Y."/>
            <person name="Ran L."/>
            <person name="Shi X."/>
            <person name="Wang X."/>
            <person name="Wu Q."/>
            <person name="Li C."/>
            <person name="Ren X."/>
            <person name="Wang J."/>
            <person name="Wang X."/>
            <person name="Li D."/>
            <person name="Liu D."/>
            <person name="Zhang X."/>
            <person name="Ji Z."/>
            <person name="Zhao W."/>
            <person name="Sun Y."/>
            <person name="Zhang Z."/>
            <person name="Bao J."/>
            <person name="Han Y."/>
            <person name="Dong L."/>
            <person name="Ji J."/>
            <person name="Chen P."/>
            <person name="Wu S."/>
            <person name="Liu J."/>
            <person name="Xiao Y."/>
            <person name="Bu D."/>
            <person name="Tan J."/>
            <person name="Yang L."/>
            <person name="Ye C."/>
            <person name="Zhang J."/>
            <person name="Xu J."/>
            <person name="Zhou Y."/>
            <person name="Yu Y."/>
            <person name="Zhang B."/>
            <person name="Zhuang S."/>
            <person name="Wei H."/>
            <person name="Liu B."/>
            <person name="Lei M."/>
            <person name="Yu H."/>
            <person name="Li Y."/>
            <person name="Xu H."/>
            <person name="Wei S."/>
            <person name="He X."/>
            <person name="Fang L."/>
            <person name="Zhang Z."/>
            <person name="Zhang Y."/>
            <person name="Huang X."/>
            <person name="Su Z."/>
            <person name="Tong W."/>
            <person name="Li J."/>
            <person name="Tong Z."/>
            <person name="Li S."/>
            <person name="Ye J."/>
            <person name="Wang L."/>
            <person name="Fang L."/>
            <person name="Lei T."/>
            <person name="Chen C."/>
            <person name="Chen H."/>
            <person name="Xu Z."/>
            <person name="Li H."/>
            <person name="Huang H."/>
            <person name="Zhang F."/>
            <person name="Xu H."/>
            <person name="Li N."/>
            <person name="Zhao C."/>
            <person name="Li S."/>
            <person name="Dong L."/>
            <person name="Huang Y."/>
            <person name="Li L."/>
            <person name="Xi Y."/>
            <person name="Qi Q."/>
            <person name="Li W."/>
            <person name="Zhang B."/>
            <person name="Hu W."/>
            <person name="Zhang Y."/>
            <person name="Tian X."/>
            <person name="Jiao Y."/>
            <person name="Liang X."/>
            <person name="Jin J."/>
            <person name="Gao L."/>
            <person name="Zheng W."/>
            <person name="Hao B."/>
            <person name="Liu S."/>
            <person name="Wang W."/>
            <person name="Yuan L."/>
            <person name="Cao M."/>
            <person name="McDermott J."/>
            <person name="Samudrala R."/>
            <person name="Wang J."/>
            <person name="Wong G.K."/>
            <person name="Yang H."/>
        </authorList>
    </citation>
    <scope>NUCLEOTIDE SEQUENCE [LARGE SCALE GENOMIC DNA]</scope>
</reference>
<dbReference type="Gene3D" id="1.10.510.10">
    <property type="entry name" value="Transferase(Phosphotransferase) domain 1"/>
    <property type="match status" value="1"/>
</dbReference>
<protein>
    <recommendedName>
        <fullName evidence="2">non-specific serine/threonine protein kinase</fullName>
        <ecNumber evidence="2">2.7.11.1</ecNumber>
    </recommendedName>
</protein>
<evidence type="ECO:0000256" key="6">
    <source>
        <dbReference type="ARBA" id="ARBA00047899"/>
    </source>
</evidence>
<feature type="domain" description="Bulb-type lectin" evidence="9">
    <location>
        <begin position="24"/>
        <end position="157"/>
    </location>
</feature>
<comment type="catalytic activity">
    <reaction evidence="6">
        <text>L-threonyl-[protein] + ATP = O-phospho-L-threonyl-[protein] + ADP + H(+)</text>
        <dbReference type="Rhea" id="RHEA:46608"/>
        <dbReference type="Rhea" id="RHEA-COMP:11060"/>
        <dbReference type="Rhea" id="RHEA-COMP:11605"/>
        <dbReference type="ChEBI" id="CHEBI:15378"/>
        <dbReference type="ChEBI" id="CHEBI:30013"/>
        <dbReference type="ChEBI" id="CHEBI:30616"/>
        <dbReference type="ChEBI" id="CHEBI:61977"/>
        <dbReference type="ChEBI" id="CHEBI:456216"/>
        <dbReference type="EC" id="2.7.11.1"/>
    </reaction>
</comment>
<evidence type="ECO:0000256" key="5">
    <source>
        <dbReference type="ARBA" id="ARBA00023170"/>
    </source>
</evidence>
<keyword evidence="4" id="KW-1015">Disulfide bond</keyword>
<dbReference type="InterPro" id="IPR001480">
    <property type="entry name" value="Bulb-type_lectin_dom"/>
</dbReference>